<feature type="transmembrane region" description="Helical" evidence="14">
    <location>
        <begin position="147"/>
        <end position="168"/>
    </location>
</feature>
<feature type="transmembrane region" description="Helical" evidence="14">
    <location>
        <begin position="115"/>
        <end position="135"/>
    </location>
</feature>
<evidence type="ECO:0000313" key="19">
    <source>
        <dbReference type="Proteomes" id="UP000542210"/>
    </source>
</evidence>
<keyword evidence="5 14" id="KW-0812">Transmembrane</keyword>
<dbReference type="PANTHER" id="PTHR39188">
    <property type="entry name" value="MEMBRANE-ASSOCIATED ZINC METALLOPROTEASE M50B"/>
    <property type="match status" value="1"/>
</dbReference>
<evidence type="ECO:0000256" key="2">
    <source>
        <dbReference type="ARBA" id="ARBA00007931"/>
    </source>
</evidence>
<evidence type="ECO:0000256" key="8">
    <source>
        <dbReference type="ARBA" id="ARBA00022801"/>
    </source>
</evidence>
<dbReference type="PANTHER" id="PTHR39188:SF3">
    <property type="entry name" value="STAGE IV SPORULATION PROTEIN FB"/>
    <property type="match status" value="1"/>
</dbReference>
<keyword evidence="8 14" id="KW-0378">Hydrolase</keyword>
<feature type="transmembrane region" description="Helical" evidence="14">
    <location>
        <begin position="189"/>
        <end position="211"/>
    </location>
</feature>
<dbReference type="InterPro" id="IPR008915">
    <property type="entry name" value="Peptidase_M50"/>
</dbReference>
<dbReference type="GO" id="GO:0008237">
    <property type="term" value="F:metallopeptidase activity"/>
    <property type="evidence" value="ECO:0007669"/>
    <property type="project" value="UniProtKB-UniRule"/>
</dbReference>
<feature type="transmembrane region" description="Helical" evidence="14">
    <location>
        <begin position="53"/>
        <end position="74"/>
    </location>
</feature>
<evidence type="ECO:0000256" key="9">
    <source>
        <dbReference type="ARBA" id="ARBA00022833"/>
    </source>
</evidence>
<evidence type="ECO:0000256" key="5">
    <source>
        <dbReference type="ARBA" id="ARBA00022692"/>
    </source>
</evidence>
<comment type="similarity">
    <text evidence="2 14">Belongs to the peptidase M50B family.</text>
</comment>
<evidence type="ECO:0000256" key="13">
    <source>
        <dbReference type="ARBA" id="ARBA00023136"/>
    </source>
</evidence>
<gene>
    <name evidence="18" type="ORF">BJ982_005096</name>
</gene>
<sequence length="379" mass="40567">MSTQTPQRPESPGLRMGRPFGIPVYVSPTWLIVAAFITYTFQPQVADGLPGRGAVVTYLVAFVFAVFLYLSVLLHELAHCVVARYFGLPVRRITLYLLGGVSEIEREPETPTREFLVAFAGPLLSLGLAGVGFVVSEFIPQGTIPHVLVFQLWVSNLIVGVFNLLPGLPLDGGRMLRAGVWKITRNSGTGTIAAAWFGRALAVALVAVPVLSSLVTGQEPPGLWLMLWSVLLASFIWIGASQALRVAKVRARLPRVQARALARRAIAVTAEVPLAEAMRRATQAEAGAMVVVDHDGHPIAIVNESAVAATPEQRRPWVTVGSLARSLEPSLVLPADLAGESLLDAMRGAPSGEYLLVERGGDVYGVLVTADVNRVFSGV</sequence>
<dbReference type="GO" id="GO:0005886">
    <property type="term" value="C:plasma membrane"/>
    <property type="evidence" value="ECO:0007669"/>
    <property type="project" value="UniProtKB-SubCell"/>
</dbReference>
<comment type="caution">
    <text evidence="18">The sequence shown here is derived from an EMBL/GenBank/DDBJ whole genome shotgun (WGS) entry which is preliminary data.</text>
</comment>
<dbReference type="AlphaFoldDB" id="A0A7W7GBJ2"/>
<feature type="domain" description="Peptidase M50" evidence="17">
    <location>
        <begin position="144"/>
        <end position="202"/>
    </location>
</feature>
<dbReference type="RefSeq" id="WP_239122597.1">
    <property type="nucleotide sequence ID" value="NZ_BOOV01000001.1"/>
</dbReference>
<dbReference type="EMBL" id="JACHND010000001">
    <property type="protein sequence ID" value="MBB4703552.1"/>
    <property type="molecule type" value="Genomic_DNA"/>
</dbReference>
<evidence type="ECO:0000256" key="10">
    <source>
        <dbReference type="ARBA" id="ARBA00022989"/>
    </source>
</evidence>
<dbReference type="InterPro" id="IPR016483">
    <property type="entry name" value="UCP006404_Pept_M50_CBS"/>
</dbReference>
<evidence type="ECO:0000256" key="11">
    <source>
        <dbReference type="ARBA" id="ARBA00023049"/>
    </source>
</evidence>
<keyword evidence="13 14" id="KW-0472">Membrane</keyword>
<keyword evidence="11 14" id="KW-0482">Metalloprotease</keyword>
<keyword evidence="9 14" id="KW-0862">Zinc</keyword>
<feature type="transmembrane region" description="Helical" evidence="14">
    <location>
        <begin position="223"/>
        <end position="244"/>
    </location>
</feature>
<dbReference type="Gene3D" id="3.10.580.10">
    <property type="entry name" value="CBS-domain"/>
    <property type="match status" value="1"/>
</dbReference>
<dbReference type="Pfam" id="PF02163">
    <property type="entry name" value="Peptidase_M50"/>
    <property type="match status" value="2"/>
</dbReference>
<evidence type="ECO:0000256" key="1">
    <source>
        <dbReference type="ARBA" id="ARBA00004651"/>
    </source>
</evidence>
<evidence type="ECO:0000256" key="4">
    <source>
        <dbReference type="ARBA" id="ARBA00022670"/>
    </source>
</evidence>
<dbReference type="GO" id="GO:0006508">
    <property type="term" value="P:proteolysis"/>
    <property type="evidence" value="ECO:0007669"/>
    <property type="project" value="UniProtKB-KW"/>
</dbReference>
<protein>
    <recommendedName>
        <fullName evidence="14">Zinc metalloprotease</fullName>
    </recommendedName>
</protein>
<feature type="binding site" evidence="16">
    <location>
        <position position="75"/>
    </location>
    <ligand>
        <name>Zn(2+)</name>
        <dbReference type="ChEBI" id="CHEBI:29105"/>
        <note>catalytic</note>
    </ligand>
</feature>
<name>A0A7W7GBJ2_9ACTN</name>
<evidence type="ECO:0000256" key="3">
    <source>
        <dbReference type="ARBA" id="ARBA00022475"/>
    </source>
</evidence>
<dbReference type="GO" id="GO:0046872">
    <property type="term" value="F:metal ion binding"/>
    <property type="evidence" value="ECO:0007669"/>
    <property type="project" value="UniProtKB-UniRule"/>
</dbReference>
<feature type="transmembrane region" description="Helical" evidence="14">
    <location>
        <begin position="20"/>
        <end position="41"/>
    </location>
</feature>
<dbReference type="PIRSF" id="PIRSF006404">
    <property type="entry name" value="UCP006404_Pept_M50_CBS"/>
    <property type="match status" value="1"/>
</dbReference>
<organism evidence="18 19">
    <name type="scientific">Sphaerisporangium siamense</name>
    <dbReference type="NCBI Taxonomy" id="795645"/>
    <lineage>
        <taxon>Bacteria</taxon>
        <taxon>Bacillati</taxon>
        <taxon>Actinomycetota</taxon>
        <taxon>Actinomycetes</taxon>
        <taxon>Streptosporangiales</taxon>
        <taxon>Streptosporangiaceae</taxon>
        <taxon>Sphaerisporangium</taxon>
    </lineage>
</organism>
<feature type="active site" evidence="15">
    <location>
        <position position="76"/>
    </location>
</feature>
<keyword evidence="12" id="KW-0129">CBS domain</keyword>
<evidence type="ECO:0000256" key="15">
    <source>
        <dbReference type="PIRSR" id="PIRSR006404-1"/>
    </source>
</evidence>
<keyword evidence="19" id="KW-1185">Reference proteome</keyword>
<dbReference type="SUPFAM" id="SSF54631">
    <property type="entry name" value="CBS-domain pair"/>
    <property type="match status" value="1"/>
</dbReference>
<dbReference type="InterPro" id="IPR046342">
    <property type="entry name" value="CBS_dom_sf"/>
</dbReference>
<evidence type="ECO:0000256" key="14">
    <source>
        <dbReference type="PIRNR" id="PIRNR006404"/>
    </source>
</evidence>
<evidence type="ECO:0000256" key="7">
    <source>
        <dbReference type="ARBA" id="ARBA00022737"/>
    </source>
</evidence>
<dbReference type="Proteomes" id="UP000542210">
    <property type="component" value="Unassembled WGS sequence"/>
</dbReference>
<evidence type="ECO:0000256" key="12">
    <source>
        <dbReference type="ARBA" id="ARBA00023122"/>
    </source>
</evidence>
<reference evidence="18 19" key="1">
    <citation type="submission" date="2020-08" db="EMBL/GenBank/DDBJ databases">
        <title>Sequencing the genomes of 1000 actinobacteria strains.</title>
        <authorList>
            <person name="Klenk H.-P."/>
        </authorList>
    </citation>
    <scope>NUCLEOTIDE SEQUENCE [LARGE SCALE GENOMIC DNA]</scope>
    <source>
        <strain evidence="18 19">DSM 45784</strain>
    </source>
</reference>
<evidence type="ECO:0000256" key="16">
    <source>
        <dbReference type="PIRSR" id="PIRSR006404-2"/>
    </source>
</evidence>
<evidence type="ECO:0000313" key="18">
    <source>
        <dbReference type="EMBL" id="MBB4703552.1"/>
    </source>
</evidence>
<keyword evidence="10 14" id="KW-1133">Transmembrane helix</keyword>
<keyword evidence="6 14" id="KW-0479">Metal-binding</keyword>
<comment type="subcellular location">
    <subcellularLocation>
        <location evidence="1 14">Cell membrane</location>
        <topology evidence="1 14">Multi-pass membrane protein</topology>
    </subcellularLocation>
</comment>
<keyword evidence="4 14" id="KW-0645">Protease</keyword>
<accession>A0A7W7GBJ2</accession>
<dbReference type="CDD" id="cd06164">
    <property type="entry name" value="S2P-M50_SpoIVFB_CBS"/>
    <property type="match status" value="1"/>
</dbReference>
<keyword evidence="7" id="KW-0677">Repeat</keyword>
<evidence type="ECO:0000256" key="6">
    <source>
        <dbReference type="ARBA" id="ARBA00022723"/>
    </source>
</evidence>
<feature type="domain" description="Peptidase M50" evidence="17">
    <location>
        <begin position="64"/>
        <end position="137"/>
    </location>
</feature>
<comment type="cofactor">
    <cofactor evidence="14 16">
        <name>Zn(2+)</name>
        <dbReference type="ChEBI" id="CHEBI:29105"/>
    </cofactor>
    <text evidence="14 16">Binds 1 zinc ion per subunit.</text>
</comment>
<feature type="binding site" evidence="16">
    <location>
        <position position="79"/>
    </location>
    <ligand>
        <name>Zn(2+)</name>
        <dbReference type="ChEBI" id="CHEBI:29105"/>
        <note>catalytic</note>
    </ligand>
</feature>
<evidence type="ECO:0000259" key="17">
    <source>
        <dbReference type="Pfam" id="PF02163"/>
    </source>
</evidence>
<proteinExistence type="inferred from homology"/>
<feature type="binding site" evidence="16">
    <location>
        <position position="171"/>
    </location>
    <ligand>
        <name>Zn(2+)</name>
        <dbReference type="ChEBI" id="CHEBI:29105"/>
        <note>catalytic</note>
    </ligand>
</feature>
<keyword evidence="3 14" id="KW-1003">Cell membrane</keyword>